<accession>A0A0G1YA22</accession>
<proteinExistence type="predicted"/>
<organism evidence="2 3">
    <name type="scientific">Candidatus Gottesmanbacteria bacterium GW2011_GWB1_49_7</name>
    <dbReference type="NCBI Taxonomy" id="1618448"/>
    <lineage>
        <taxon>Bacteria</taxon>
        <taxon>Candidatus Gottesmaniibacteriota</taxon>
    </lineage>
</organism>
<protein>
    <submittedName>
        <fullName evidence="2">Uncharacterized protein</fullName>
    </submittedName>
</protein>
<name>A0A0G1YA22_9BACT</name>
<evidence type="ECO:0000313" key="2">
    <source>
        <dbReference type="EMBL" id="KKW11752.1"/>
    </source>
</evidence>
<dbReference type="EMBL" id="LCQD01000013">
    <property type="protein sequence ID" value="KKW11752.1"/>
    <property type="molecule type" value="Genomic_DNA"/>
</dbReference>
<evidence type="ECO:0000256" key="1">
    <source>
        <dbReference type="SAM" id="MobiDB-lite"/>
    </source>
</evidence>
<comment type="caution">
    <text evidence="2">The sequence shown here is derived from an EMBL/GenBank/DDBJ whole genome shotgun (WGS) entry which is preliminary data.</text>
</comment>
<sequence length="94" mass="10695">MTRWICFNHRKSIIFDSSANAPRCPECKCDDIAVYSGTRPLTAVIERKEKGAELIIEGIKPLVQPEVKEFAPAVKKETKKEVESDGKKEDGRWF</sequence>
<feature type="region of interest" description="Disordered" evidence="1">
    <location>
        <begin position="75"/>
        <end position="94"/>
    </location>
</feature>
<reference evidence="2 3" key="1">
    <citation type="journal article" date="2015" name="Nature">
        <title>rRNA introns, odd ribosomes, and small enigmatic genomes across a large radiation of phyla.</title>
        <authorList>
            <person name="Brown C.T."/>
            <person name="Hug L.A."/>
            <person name="Thomas B.C."/>
            <person name="Sharon I."/>
            <person name="Castelle C.J."/>
            <person name="Singh A."/>
            <person name="Wilkins M.J."/>
            <person name="Williams K.H."/>
            <person name="Banfield J.F."/>
        </authorList>
    </citation>
    <scope>NUCLEOTIDE SEQUENCE [LARGE SCALE GENOMIC DNA]</scope>
</reference>
<evidence type="ECO:0000313" key="3">
    <source>
        <dbReference type="Proteomes" id="UP000034588"/>
    </source>
</evidence>
<dbReference type="Proteomes" id="UP000034588">
    <property type="component" value="Unassembled WGS sequence"/>
</dbReference>
<gene>
    <name evidence="2" type="ORF">UY48_C0013G0033</name>
</gene>
<dbReference type="AlphaFoldDB" id="A0A0G1YA22"/>